<dbReference type="EMBL" id="JAZDRP010000003">
    <property type="protein sequence ID" value="MEE2525741.1"/>
    <property type="molecule type" value="Genomic_DNA"/>
</dbReference>
<dbReference type="InterPro" id="IPR023801">
    <property type="entry name" value="His_deacetylse_dom"/>
</dbReference>
<dbReference type="InterPro" id="IPR000286">
    <property type="entry name" value="HDACs"/>
</dbReference>
<dbReference type="Gene3D" id="3.40.800.20">
    <property type="entry name" value="Histone deacetylase domain"/>
    <property type="match status" value="1"/>
</dbReference>
<dbReference type="PANTHER" id="PTHR10625">
    <property type="entry name" value="HISTONE DEACETYLASE HDAC1-RELATED"/>
    <property type="match status" value="1"/>
</dbReference>
<dbReference type="PRINTS" id="PR01270">
    <property type="entry name" value="HDASUPER"/>
</dbReference>
<dbReference type="RefSeq" id="WP_330198405.1">
    <property type="nucleotide sequence ID" value="NZ_JAZDRP010000003.1"/>
</dbReference>
<comment type="similarity">
    <text evidence="1">Belongs to the histone deacetylase family.</text>
</comment>
<evidence type="ECO:0000313" key="4">
    <source>
        <dbReference type="Proteomes" id="UP001354971"/>
    </source>
</evidence>
<dbReference type="InterPro" id="IPR023696">
    <property type="entry name" value="Ureohydrolase_dom_sf"/>
</dbReference>
<dbReference type="PANTHER" id="PTHR10625:SF10">
    <property type="entry name" value="HISTONE DEACETYLASE HDAC1"/>
    <property type="match status" value="1"/>
</dbReference>
<protein>
    <recommendedName>
        <fullName evidence="2">Histone deacetylase domain-containing protein</fullName>
    </recommendedName>
</protein>
<dbReference type="Proteomes" id="UP001354971">
    <property type="component" value="Unassembled WGS sequence"/>
</dbReference>
<name>A0ABU7LP90_9PROT</name>
<reference evidence="3 4" key="1">
    <citation type="submission" date="2024-01" db="EMBL/GenBank/DDBJ databases">
        <title>Hyphobacterium bacterium isolated from marine sediment.</title>
        <authorList>
            <person name="Zhao S."/>
        </authorList>
    </citation>
    <scope>NUCLEOTIDE SEQUENCE [LARGE SCALE GENOMIC DNA]</scope>
    <source>
        <strain evidence="4">HN65</strain>
    </source>
</reference>
<feature type="domain" description="Histone deacetylase" evidence="2">
    <location>
        <begin position="27"/>
        <end position="309"/>
    </location>
</feature>
<accession>A0ABU7LP90</accession>
<proteinExistence type="inferred from homology"/>
<dbReference type="InterPro" id="IPR037138">
    <property type="entry name" value="His_deacetylse_dom_sf"/>
</dbReference>
<dbReference type="SUPFAM" id="SSF52768">
    <property type="entry name" value="Arginase/deacetylase"/>
    <property type="match status" value="1"/>
</dbReference>
<evidence type="ECO:0000259" key="2">
    <source>
        <dbReference type="Pfam" id="PF00850"/>
    </source>
</evidence>
<keyword evidence="4" id="KW-1185">Reference proteome</keyword>
<organism evidence="3 4">
    <name type="scientific">Hyphobacterium lacteum</name>
    <dbReference type="NCBI Taxonomy" id="3116575"/>
    <lineage>
        <taxon>Bacteria</taxon>
        <taxon>Pseudomonadati</taxon>
        <taxon>Pseudomonadota</taxon>
        <taxon>Alphaproteobacteria</taxon>
        <taxon>Maricaulales</taxon>
        <taxon>Maricaulaceae</taxon>
        <taxon>Hyphobacterium</taxon>
    </lineage>
</organism>
<dbReference type="Pfam" id="PF00850">
    <property type="entry name" value="Hist_deacetyl"/>
    <property type="match status" value="1"/>
</dbReference>
<evidence type="ECO:0000313" key="3">
    <source>
        <dbReference type="EMBL" id="MEE2525741.1"/>
    </source>
</evidence>
<gene>
    <name evidence="3" type="ORF">V0U79_05130</name>
</gene>
<sequence>MSSSRPKTPAAFITSAVFSASEWPANHPLSISRHQNVMDVCRMLGWLHDDELAVCEPATEAVLTRLHEPGYVTALEVVSQIGKVTIAQREAFNFGTMENPVFTGLFDRAAATVSGSVLAAELSLEGRQVFHPAGGTHHGRPDRASGFCYFNDPAFAIQTLLDSGCAKVVYLDLDAHHGDGVESIFASNARVLCVSIHEEKRWPHTGQLADRAGGFARNLPVPKGFNDAELAFLMTEAVLPLIARFDPDAVVMTCGADALAGDPLSGMELGNEGLWSAIDSVREAVPVSVCLGGGGYNPWTVTRFWSGLWGRLAGYPPAPEQLPDDVQAYLSRLGCDLIDEDEVEPHWLNSFADPAQHGQAVRDAVRALVPAVLAG</sequence>
<comment type="caution">
    <text evidence="3">The sequence shown here is derived from an EMBL/GenBank/DDBJ whole genome shotgun (WGS) entry which is preliminary data.</text>
</comment>
<evidence type="ECO:0000256" key="1">
    <source>
        <dbReference type="ARBA" id="ARBA00005947"/>
    </source>
</evidence>